<name>A0ACB9S326_9MYRT</name>
<evidence type="ECO:0000313" key="2">
    <source>
        <dbReference type="Proteomes" id="UP001057402"/>
    </source>
</evidence>
<protein>
    <submittedName>
        <fullName evidence="1">Uncharacterized protein</fullName>
    </submittedName>
</protein>
<evidence type="ECO:0000313" key="1">
    <source>
        <dbReference type="EMBL" id="KAI4384033.1"/>
    </source>
</evidence>
<keyword evidence="2" id="KW-1185">Reference proteome</keyword>
<dbReference type="EMBL" id="CM042882">
    <property type="protein sequence ID" value="KAI4384033.1"/>
    <property type="molecule type" value="Genomic_DNA"/>
</dbReference>
<proteinExistence type="predicted"/>
<sequence length="102" mass="11494">MSALIVYVGCRSADSIYREKQNDLLMEAYRVHDVSRVTQTSVAKTSPADQIILFEEEMLVPEVLRYHGNLQIEGKKKDECRGSSSDQGNGDSQSPSRDDSRR</sequence>
<gene>
    <name evidence="1" type="ORF">MLD38_009805</name>
</gene>
<accession>A0ACB9S326</accession>
<reference evidence="2" key="1">
    <citation type="journal article" date="2023" name="Front. Plant Sci.">
        <title>Chromosomal-level genome assembly of Melastoma candidum provides insights into trichome evolution.</title>
        <authorList>
            <person name="Zhong Y."/>
            <person name="Wu W."/>
            <person name="Sun C."/>
            <person name="Zou P."/>
            <person name="Liu Y."/>
            <person name="Dai S."/>
            <person name="Zhou R."/>
        </authorList>
    </citation>
    <scope>NUCLEOTIDE SEQUENCE [LARGE SCALE GENOMIC DNA]</scope>
</reference>
<comment type="caution">
    <text evidence="1">The sequence shown here is derived from an EMBL/GenBank/DDBJ whole genome shotgun (WGS) entry which is preliminary data.</text>
</comment>
<organism evidence="1 2">
    <name type="scientific">Melastoma candidum</name>
    <dbReference type="NCBI Taxonomy" id="119954"/>
    <lineage>
        <taxon>Eukaryota</taxon>
        <taxon>Viridiplantae</taxon>
        <taxon>Streptophyta</taxon>
        <taxon>Embryophyta</taxon>
        <taxon>Tracheophyta</taxon>
        <taxon>Spermatophyta</taxon>
        <taxon>Magnoliopsida</taxon>
        <taxon>eudicotyledons</taxon>
        <taxon>Gunneridae</taxon>
        <taxon>Pentapetalae</taxon>
        <taxon>rosids</taxon>
        <taxon>malvids</taxon>
        <taxon>Myrtales</taxon>
        <taxon>Melastomataceae</taxon>
        <taxon>Melastomatoideae</taxon>
        <taxon>Melastomateae</taxon>
        <taxon>Melastoma</taxon>
    </lineage>
</organism>
<dbReference type="Proteomes" id="UP001057402">
    <property type="component" value="Chromosome 3"/>
</dbReference>